<feature type="region of interest" description="Disordered" evidence="1">
    <location>
        <begin position="96"/>
        <end position="115"/>
    </location>
</feature>
<reference evidence="2 3" key="1">
    <citation type="submission" date="2014-04" db="EMBL/GenBank/DDBJ databases">
        <title>Genome assembly of Hyalangium minutum DSM 14724.</title>
        <authorList>
            <person name="Sharma G."/>
            <person name="Subramanian S."/>
        </authorList>
    </citation>
    <scope>NUCLEOTIDE SEQUENCE [LARGE SCALE GENOMIC DNA]</scope>
    <source>
        <strain evidence="2 3">DSM 14724</strain>
    </source>
</reference>
<feature type="compositionally biased region" description="Basic and acidic residues" evidence="1">
    <location>
        <begin position="99"/>
        <end position="109"/>
    </location>
</feature>
<gene>
    <name evidence="2" type="ORF">DB31_4772</name>
</gene>
<dbReference type="Proteomes" id="UP000028725">
    <property type="component" value="Unassembled WGS sequence"/>
</dbReference>
<name>A0A085VZJ6_9BACT</name>
<protein>
    <recommendedName>
        <fullName evidence="4">AsmA-like C-terminal domain-containing protein</fullName>
    </recommendedName>
</protein>
<evidence type="ECO:0000256" key="1">
    <source>
        <dbReference type="SAM" id="MobiDB-lite"/>
    </source>
</evidence>
<comment type="caution">
    <text evidence="2">The sequence shown here is derived from an EMBL/GenBank/DDBJ whole genome shotgun (WGS) entry which is preliminary data.</text>
</comment>
<dbReference type="AlphaFoldDB" id="A0A085VZJ6"/>
<proteinExistence type="predicted"/>
<organism evidence="2 3">
    <name type="scientific">Hyalangium minutum</name>
    <dbReference type="NCBI Taxonomy" id="394096"/>
    <lineage>
        <taxon>Bacteria</taxon>
        <taxon>Pseudomonadati</taxon>
        <taxon>Myxococcota</taxon>
        <taxon>Myxococcia</taxon>
        <taxon>Myxococcales</taxon>
        <taxon>Cystobacterineae</taxon>
        <taxon>Archangiaceae</taxon>
        <taxon>Hyalangium</taxon>
    </lineage>
</organism>
<evidence type="ECO:0000313" key="2">
    <source>
        <dbReference type="EMBL" id="KFE60859.1"/>
    </source>
</evidence>
<dbReference type="EMBL" id="JMCB01000028">
    <property type="protein sequence ID" value="KFE60859.1"/>
    <property type="molecule type" value="Genomic_DNA"/>
</dbReference>
<dbReference type="RefSeq" id="WP_240487224.1">
    <property type="nucleotide sequence ID" value="NZ_JMCB01000028.1"/>
</dbReference>
<accession>A0A085VZJ6</accession>
<evidence type="ECO:0000313" key="3">
    <source>
        <dbReference type="Proteomes" id="UP000028725"/>
    </source>
</evidence>
<keyword evidence="3" id="KW-1185">Reference proteome</keyword>
<sequence>MLVLEVLYNAVLLTGLLATVINHFTHGRPKVEWSRAWSLVPGRVHVRDLKVGQQSENGISWQLAMDDVRVNLSVISLFNRTLSADSLDVRGLSVQVHSGPEKTEGDKPKGPPPENPWKLFLHGIHVQQVHEVAVKAVRLTGITTASGSLEVVPGHRVSVRDAKVHLGPGELAYADAKIANIDQGSGEFSLETQRKDAEHGLDLITGLTGGRLQFTATHPTFQELSSLTSRLAGISLKGGAGKLEVDLHVKEGRLAKGTVIKGSAEPLLFSLGALRLKAPWQFYSDVYTHEDGKDRFGLKLTLGPARVDGVEGLAMEAPELLLLLGADTPRLDELPADAHLEFQAKALQTTWGGAKMKGHVHVTADARKLSLQSGKVALHGSQVQLQEVSVRTGSDEERNWEGTLTFPEATLDLSPLSAQGRFSGKFSNAAPFVALLTYKGALPGVLKPLLTANNLGLSGQVALGEKGLKVDKLLANGQGILLHGLAESTGAAPHAIFLVKMGPLSVGVETGAGDTHVQVFNASSWFREKTGISKE</sequence>
<evidence type="ECO:0008006" key="4">
    <source>
        <dbReference type="Google" id="ProtNLM"/>
    </source>
</evidence>
<dbReference type="STRING" id="394096.DB31_4772"/>